<accession>A0A382IME5</accession>
<name>A0A382IME5_9ZZZZ</name>
<dbReference type="InterPro" id="IPR050961">
    <property type="entry name" value="BolA/IbaG_stress_morph_reg"/>
</dbReference>
<gene>
    <name evidence="2" type="ORF">METZ01_LOCUS253286</name>
</gene>
<evidence type="ECO:0008006" key="3">
    <source>
        <dbReference type="Google" id="ProtNLM"/>
    </source>
</evidence>
<dbReference type="PANTHER" id="PTHR46229">
    <property type="entry name" value="BOLA TRANSCRIPTION REGULATOR"/>
    <property type="match status" value="1"/>
</dbReference>
<dbReference type="InterPro" id="IPR002634">
    <property type="entry name" value="BolA"/>
</dbReference>
<evidence type="ECO:0000313" key="2">
    <source>
        <dbReference type="EMBL" id="SVC00432.1"/>
    </source>
</evidence>
<dbReference type="EMBL" id="UINC01068100">
    <property type="protein sequence ID" value="SVC00432.1"/>
    <property type="molecule type" value="Genomic_DNA"/>
</dbReference>
<dbReference type="InterPro" id="IPR036065">
    <property type="entry name" value="BolA-like_sf"/>
</dbReference>
<dbReference type="Gene3D" id="3.30.300.90">
    <property type="entry name" value="BolA-like"/>
    <property type="match status" value="1"/>
</dbReference>
<reference evidence="2" key="1">
    <citation type="submission" date="2018-05" db="EMBL/GenBank/DDBJ databases">
        <authorList>
            <person name="Lanie J.A."/>
            <person name="Ng W.-L."/>
            <person name="Kazmierczak K.M."/>
            <person name="Andrzejewski T.M."/>
            <person name="Davidsen T.M."/>
            <person name="Wayne K.J."/>
            <person name="Tettelin H."/>
            <person name="Glass J.I."/>
            <person name="Rusch D."/>
            <person name="Podicherti R."/>
            <person name="Tsui H.-C.T."/>
            <person name="Winkler M.E."/>
        </authorList>
    </citation>
    <scope>NUCLEOTIDE SEQUENCE</scope>
</reference>
<dbReference type="Pfam" id="PF01722">
    <property type="entry name" value="BolA"/>
    <property type="match status" value="1"/>
</dbReference>
<sequence length="83" mass="9536">MKTFEEILQKLKDHFIDGQVDLENTSSQHMGHNHSGMHLKATICYDGFKGKSTLDCHRMVHNVLKDEIGREIHAITIHTSHNE</sequence>
<proteinExistence type="inferred from homology"/>
<comment type="similarity">
    <text evidence="1">Belongs to the BolA/IbaG family.</text>
</comment>
<evidence type="ECO:0000256" key="1">
    <source>
        <dbReference type="ARBA" id="ARBA00005578"/>
    </source>
</evidence>
<dbReference type="AlphaFoldDB" id="A0A382IME5"/>
<dbReference type="SUPFAM" id="SSF82657">
    <property type="entry name" value="BolA-like"/>
    <property type="match status" value="1"/>
</dbReference>
<dbReference type="PANTHER" id="PTHR46229:SF2">
    <property type="entry name" value="BOLA-LIKE PROTEIN 1"/>
    <property type="match status" value="1"/>
</dbReference>
<dbReference type="PIRSF" id="PIRSF003113">
    <property type="entry name" value="BolA"/>
    <property type="match status" value="1"/>
</dbReference>
<organism evidence="2">
    <name type="scientific">marine metagenome</name>
    <dbReference type="NCBI Taxonomy" id="408172"/>
    <lineage>
        <taxon>unclassified sequences</taxon>
        <taxon>metagenomes</taxon>
        <taxon>ecological metagenomes</taxon>
    </lineage>
</organism>
<protein>
    <recommendedName>
        <fullName evidence="3">BolA family transcriptional regulator</fullName>
    </recommendedName>
</protein>